<dbReference type="HOGENOM" id="CLU_144769_0_0_7"/>
<evidence type="ECO:0008006" key="3">
    <source>
        <dbReference type="Google" id="ProtNLM"/>
    </source>
</evidence>
<dbReference type="Gene3D" id="1.10.260.40">
    <property type="entry name" value="lambda repressor-like DNA-binding domains"/>
    <property type="match status" value="1"/>
</dbReference>
<dbReference type="InterPro" id="IPR018841">
    <property type="entry name" value="DUF2442"/>
</dbReference>
<organism evidence="1 2">
    <name type="scientific">Citrifermentans bemidjiense (strain ATCC BAA-1014 / DSM 16622 / JCM 12645 / Bem)</name>
    <name type="common">Geobacter bemidjiensis</name>
    <dbReference type="NCBI Taxonomy" id="404380"/>
    <lineage>
        <taxon>Bacteria</taxon>
        <taxon>Pseudomonadati</taxon>
        <taxon>Thermodesulfobacteriota</taxon>
        <taxon>Desulfuromonadia</taxon>
        <taxon>Geobacterales</taxon>
        <taxon>Geobacteraceae</taxon>
        <taxon>Citrifermentans</taxon>
    </lineage>
</organism>
<dbReference type="InterPro" id="IPR010982">
    <property type="entry name" value="Lambda_DNA-bd_dom_sf"/>
</dbReference>
<dbReference type="GO" id="GO:0003677">
    <property type="term" value="F:DNA binding"/>
    <property type="evidence" value="ECO:0007669"/>
    <property type="project" value="InterPro"/>
</dbReference>
<name>B5EBH6_CITBB</name>
<protein>
    <recommendedName>
        <fullName evidence="3">DUF2442 domain-containing protein</fullName>
    </recommendedName>
</protein>
<dbReference type="AlphaFoldDB" id="B5EBH6"/>
<proteinExistence type="predicted"/>
<reference evidence="1 2" key="1">
    <citation type="submission" date="2008-07" db="EMBL/GenBank/DDBJ databases">
        <title>Complete sequence of Geobacter bemidjiensis BEM.</title>
        <authorList>
            <consortium name="US DOE Joint Genome Institute"/>
            <person name="Lucas S."/>
            <person name="Copeland A."/>
            <person name="Lapidus A."/>
            <person name="Glavina del Rio T."/>
            <person name="Dalin E."/>
            <person name="Tice H."/>
            <person name="Bruce D."/>
            <person name="Goodwin L."/>
            <person name="Pitluck S."/>
            <person name="Kiss H."/>
            <person name="Brettin T."/>
            <person name="Detter J.C."/>
            <person name="Han C."/>
            <person name="Kuske C.R."/>
            <person name="Schmutz J."/>
            <person name="Larimer F."/>
            <person name="Land M."/>
            <person name="Hauser L."/>
            <person name="Kyrpides N."/>
            <person name="Lykidis A."/>
            <person name="Lovley D."/>
            <person name="Richardson P."/>
        </authorList>
    </citation>
    <scope>NUCLEOTIDE SEQUENCE [LARGE SCALE GENOMIC DNA]</scope>
    <source>
        <strain evidence="2">ATCC BAA-1014 / DSM 16622 / JCM 12645 / Bem</strain>
    </source>
</reference>
<sequence>MNKPPRIEEVTVTVPAGLVIRWTTGETMQADIGDWMLRFALLEPLKDSEVFKKARVGWYGHSVEWSEDIELGADHLYTRCKAQAGEPSPEEFNEWMKRNDLSLSTAAEALGMTRRMITHYRTGSKRIPRNIWLACIGWETLKHKHAA</sequence>
<dbReference type="SUPFAM" id="SSF47413">
    <property type="entry name" value="lambda repressor-like DNA-binding domains"/>
    <property type="match status" value="1"/>
</dbReference>
<gene>
    <name evidence="1" type="ordered locus">Gbem_0416</name>
</gene>
<dbReference type="RefSeq" id="WP_012528853.1">
    <property type="nucleotide sequence ID" value="NC_011146.1"/>
</dbReference>
<dbReference type="eggNOG" id="ENOG502ZF2C">
    <property type="taxonomic scope" value="Bacteria"/>
</dbReference>
<accession>B5EBH6</accession>
<dbReference type="Gene3D" id="3.30.2020.10">
    <property type="entry name" value="NE0471-like N-terminal domain"/>
    <property type="match status" value="1"/>
</dbReference>
<dbReference type="OrthoDB" id="6935755at2"/>
<evidence type="ECO:0000313" key="1">
    <source>
        <dbReference type="EMBL" id="ACH37445.2"/>
    </source>
</evidence>
<evidence type="ECO:0000313" key="2">
    <source>
        <dbReference type="Proteomes" id="UP000008825"/>
    </source>
</evidence>
<dbReference type="KEGG" id="gbm:Gbem_0416"/>
<keyword evidence="2" id="KW-1185">Reference proteome</keyword>
<dbReference type="SUPFAM" id="SSF143880">
    <property type="entry name" value="NE0471 N-terminal domain-like"/>
    <property type="match status" value="1"/>
</dbReference>
<dbReference type="EMBL" id="CP001124">
    <property type="protein sequence ID" value="ACH37445.2"/>
    <property type="molecule type" value="Genomic_DNA"/>
</dbReference>
<reference evidence="1 2" key="2">
    <citation type="journal article" date="2010" name="BMC Genomics">
        <title>The genome of Geobacter bemidjiensis, exemplar for the subsurface clade of Geobacter species that predominate in Fe(III)-reducing subsurface environments.</title>
        <authorList>
            <person name="Aklujkar M."/>
            <person name="Young N.D."/>
            <person name="Holmes D."/>
            <person name="Chavan M."/>
            <person name="Risso C."/>
            <person name="Kiss H.E."/>
            <person name="Han C.S."/>
            <person name="Land M.L."/>
            <person name="Lovley D.R."/>
        </authorList>
    </citation>
    <scope>NUCLEOTIDE SEQUENCE [LARGE SCALE GENOMIC DNA]</scope>
    <source>
        <strain evidence="2">ATCC BAA-1014 / DSM 16622 / JCM 12645 / Bem</strain>
    </source>
</reference>
<dbReference type="Pfam" id="PF10387">
    <property type="entry name" value="DUF2442"/>
    <property type="match status" value="1"/>
</dbReference>
<dbReference type="STRING" id="404380.Gbem_0416"/>
<dbReference type="InterPro" id="IPR036782">
    <property type="entry name" value="NE0471-like_N"/>
</dbReference>
<dbReference type="Proteomes" id="UP000008825">
    <property type="component" value="Chromosome"/>
</dbReference>